<dbReference type="Proteomes" id="UP000735302">
    <property type="component" value="Unassembled WGS sequence"/>
</dbReference>
<dbReference type="SMART" id="SM00201">
    <property type="entry name" value="SO"/>
    <property type="match status" value="1"/>
</dbReference>
<gene>
    <name evidence="4" type="ORF">PoB_001009200</name>
</gene>
<keyword evidence="1" id="KW-1015">Disulfide bond</keyword>
<evidence type="ECO:0000313" key="5">
    <source>
        <dbReference type="Proteomes" id="UP000735302"/>
    </source>
</evidence>
<name>A0AAV3YN98_9GAST</name>
<dbReference type="SUPFAM" id="SSF90188">
    <property type="entry name" value="Somatomedin B domain"/>
    <property type="match status" value="1"/>
</dbReference>
<keyword evidence="2" id="KW-0732">Signal</keyword>
<dbReference type="InterPro" id="IPR036024">
    <property type="entry name" value="Somatomedin_B-like_dom_sf"/>
</dbReference>
<sequence length="646" mass="72478">MAVRFLLMFIAPFLLNFSIFCHSEKNVQFIRLTPRTDNAITKNNISHPRIDENRCQDMFTRFAYDQNLCGASDVNHYIVSKKAQFSCANRCGQTRKLSEDCACDNLCVVYQDCCRDMRQECADLHNRSVTVFSHVTGARLVCTGSSFVYLTGREKDSSFSVSSPSTVLVTHSSTPSSISFLIKEKEAPVPPTIENKTSQFNKKVLREYLRSSTEFGVVDLTYGLIFDRLTSFKKWRTPTSRPSFVPKISVLACFHGPETTMVHQSAPDILLRCSAVTVIDATTNFHRMCRTTRAISCQCGDDHAIWDHIHDSCQGEANALNLYSRYEESWKNVPHFMASKEPKSIGKCVNSDVHVTSSTFNVRNEGITGEFDVLTMKIMITPTLSTIHRAGKSSISVGQTSSNEEEALRKANQPFEEIEEESLEYEVELTETTEKRLRCERRQTYITDCVLEECVKGALLSLNPLVHKHFGGRSCVLPVLAEAVVPLCTCMRLMAALNELQVWKVTLNHHGLDNGCSLQLKTLPEDRDDGIEGIYSFDARYDQLKTLRTSNNLNGNVETKLQKLLEETTSKAYCADDNVRQIHICFHAAKKLDQNRAGHAVCMKIPGNGAGQATNRKGVSSQLTLSLLTIASFGIAQRFIVSRMFV</sequence>
<feature type="chain" id="PRO_5043685667" evidence="2">
    <location>
        <begin position="24"/>
        <end position="646"/>
    </location>
</feature>
<evidence type="ECO:0000256" key="2">
    <source>
        <dbReference type="SAM" id="SignalP"/>
    </source>
</evidence>
<feature type="signal peptide" evidence="2">
    <location>
        <begin position="1"/>
        <end position="23"/>
    </location>
</feature>
<keyword evidence="5" id="KW-1185">Reference proteome</keyword>
<evidence type="ECO:0000259" key="3">
    <source>
        <dbReference type="PROSITE" id="PS50958"/>
    </source>
</evidence>
<protein>
    <submittedName>
        <fullName evidence="4">Vitronectin</fullName>
    </submittedName>
</protein>
<organism evidence="4 5">
    <name type="scientific">Plakobranchus ocellatus</name>
    <dbReference type="NCBI Taxonomy" id="259542"/>
    <lineage>
        <taxon>Eukaryota</taxon>
        <taxon>Metazoa</taxon>
        <taxon>Spiralia</taxon>
        <taxon>Lophotrochozoa</taxon>
        <taxon>Mollusca</taxon>
        <taxon>Gastropoda</taxon>
        <taxon>Heterobranchia</taxon>
        <taxon>Euthyneura</taxon>
        <taxon>Panpulmonata</taxon>
        <taxon>Sacoglossa</taxon>
        <taxon>Placobranchoidea</taxon>
        <taxon>Plakobranchidae</taxon>
        <taxon>Plakobranchus</taxon>
    </lineage>
</organism>
<dbReference type="Pfam" id="PF01033">
    <property type="entry name" value="Somatomedin_B"/>
    <property type="match status" value="1"/>
</dbReference>
<dbReference type="AlphaFoldDB" id="A0AAV3YN98"/>
<feature type="domain" description="SMB" evidence="3">
    <location>
        <begin position="83"/>
        <end position="125"/>
    </location>
</feature>
<evidence type="ECO:0000256" key="1">
    <source>
        <dbReference type="ARBA" id="ARBA00023157"/>
    </source>
</evidence>
<reference evidence="4 5" key="1">
    <citation type="journal article" date="2021" name="Elife">
        <title>Chloroplast acquisition without the gene transfer in kleptoplastic sea slugs, Plakobranchus ocellatus.</title>
        <authorList>
            <person name="Maeda T."/>
            <person name="Takahashi S."/>
            <person name="Yoshida T."/>
            <person name="Shimamura S."/>
            <person name="Takaki Y."/>
            <person name="Nagai Y."/>
            <person name="Toyoda A."/>
            <person name="Suzuki Y."/>
            <person name="Arimoto A."/>
            <person name="Ishii H."/>
            <person name="Satoh N."/>
            <person name="Nishiyama T."/>
            <person name="Hasebe M."/>
            <person name="Maruyama T."/>
            <person name="Minagawa J."/>
            <person name="Obokata J."/>
            <person name="Shigenobu S."/>
        </authorList>
    </citation>
    <scope>NUCLEOTIDE SEQUENCE [LARGE SCALE GENOMIC DNA]</scope>
</reference>
<dbReference type="Gene3D" id="4.10.410.20">
    <property type="match status" value="1"/>
</dbReference>
<comment type="caution">
    <text evidence="4">The sequence shown here is derived from an EMBL/GenBank/DDBJ whole genome shotgun (WGS) entry which is preliminary data.</text>
</comment>
<dbReference type="PROSITE" id="PS50958">
    <property type="entry name" value="SMB_2"/>
    <property type="match status" value="1"/>
</dbReference>
<dbReference type="InterPro" id="IPR001212">
    <property type="entry name" value="Somatomedin_B_dom"/>
</dbReference>
<accession>A0AAV3YN98</accession>
<dbReference type="EMBL" id="BLXT01001203">
    <property type="protein sequence ID" value="GFN83586.1"/>
    <property type="molecule type" value="Genomic_DNA"/>
</dbReference>
<evidence type="ECO:0000313" key="4">
    <source>
        <dbReference type="EMBL" id="GFN83586.1"/>
    </source>
</evidence>
<proteinExistence type="predicted"/>